<dbReference type="Proteomes" id="UP001367508">
    <property type="component" value="Unassembled WGS sequence"/>
</dbReference>
<dbReference type="InterPro" id="IPR050517">
    <property type="entry name" value="DDR_Repair_Kinase"/>
</dbReference>
<protein>
    <recommendedName>
        <fullName evidence="1">PI3K/PI4K catalytic domain-containing protein</fullName>
    </recommendedName>
</protein>
<dbReference type="GO" id="GO:0004674">
    <property type="term" value="F:protein serine/threonine kinase activity"/>
    <property type="evidence" value="ECO:0007669"/>
    <property type="project" value="TreeGrafter"/>
</dbReference>
<dbReference type="SUPFAM" id="SSF56112">
    <property type="entry name" value="Protein kinase-like (PK-like)"/>
    <property type="match status" value="1"/>
</dbReference>
<dbReference type="AlphaFoldDB" id="A0AAN9M9C5"/>
<sequence length="127" mass="13880">MEKQIKVPDSDKAINLQGVVAIASFQEQVTILSTKTKPKKLGILGSDGEKYTHLLKGRKDLHPDAKIMQLLPAINGFLHSSSTVGNNSLSIRFYSITSIRGRASLIQGVDNVVSIYSVFKSWQASAH</sequence>
<dbReference type="GO" id="GO:0005634">
    <property type="term" value="C:nucleus"/>
    <property type="evidence" value="ECO:0007669"/>
    <property type="project" value="TreeGrafter"/>
</dbReference>
<evidence type="ECO:0000259" key="1">
    <source>
        <dbReference type="PROSITE" id="PS50290"/>
    </source>
</evidence>
<gene>
    <name evidence="2" type="ORF">VNO77_09599</name>
</gene>
<accession>A0AAN9M9C5</accession>
<proteinExistence type="predicted"/>
<dbReference type="Gene3D" id="3.30.1010.10">
    <property type="entry name" value="Phosphatidylinositol 3-kinase Catalytic Subunit, Chain A, domain 4"/>
    <property type="match status" value="1"/>
</dbReference>
<dbReference type="InterPro" id="IPR000403">
    <property type="entry name" value="PI3/4_kinase_cat_dom"/>
</dbReference>
<dbReference type="GO" id="GO:0000184">
    <property type="term" value="P:nuclear-transcribed mRNA catabolic process, nonsense-mediated decay"/>
    <property type="evidence" value="ECO:0007669"/>
    <property type="project" value="TreeGrafter"/>
</dbReference>
<comment type="caution">
    <text evidence="2">The sequence shown here is derived from an EMBL/GenBank/DDBJ whole genome shotgun (WGS) entry which is preliminary data.</text>
</comment>
<keyword evidence="3" id="KW-1185">Reference proteome</keyword>
<feature type="domain" description="PI3K/PI4K catalytic" evidence="1">
    <location>
        <begin position="25"/>
        <end position="127"/>
    </location>
</feature>
<reference evidence="2 3" key="1">
    <citation type="submission" date="2024-01" db="EMBL/GenBank/DDBJ databases">
        <title>The genomes of 5 underutilized Papilionoideae crops provide insights into root nodulation and disease resistanc.</title>
        <authorList>
            <person name="Jiang F."/>
        </authorList>
    </citation>
    <scope>NUCLEOTIDE SEQUENCE [LARGE SCALE GENOMIC DNA]</scope>
    <source>
        <strain evidence="2">LVBAO_FW01</strain>
        <tissue evidence="2">Leaves</tissue>
    </source>
</reference>
<dbReference type="PANTHER" id="PTHR11139:SF71">
    <property type="entry name" value="SERINE_THREONINE-PROTEIN KINASE SMG1"/>
    <property type="match status" value="1"/>
</dbReference>
<dbReference type="InterPro" id="IPR011009">
    <property type="entry name" value="Kinase-like_dom_sf"/>
</dbReference>
<dbReference type="PANTHER" id="PTHR11139">
    <property type="entry name" value="ATAXIA TELANGIECTASIA MUTATED ATM -RELATED"/>
    <property type="match status" value="1"/>
</dbReference>
<dbReference type="PROSITE" id="PS50290">
    <property type="entry name" value="PI3_4_KINASE_3"/>
    <property type="match status" value="1"/>
</dbReference>
<dbReference type="EMBL" id="JAYMYQ010000002">
    <property type="protein sequence ID" value="KAK7350710.1"/>
    <property type="molecule type" value="Genomic_DNA"/>
</dbReference>
<organism evidence="2 3">
    <name type="scientific">Canavalia gladiata</name>
    <name type="common">Sword bean</name>
    <name type="synonym">Dolichos gladiatus</name>
    <dbReference type="NCBI Taxonomy" id="3824"/>
    <lineage>
        <taxon>Eukaryota</taxon>
        <taxon>Viridiplantae</taxon>
        <taxon>Streptophyta</taxon>
        <taxon>Embryophyta</taxon>
        <taxon>Tracheophyta</taxon>
        <taxon>Spermatophyta</taxon>
        <taxon>Magnoliopsida</taxon>
        <taxon>eudicotyledons</taxon>
        <taxon>Gunneridae</taxon>
        <taxon>Pentapetalae</taxon>
        <taxon>rosids</taxon>
        <taxon>fabids</taxon>
        <taxon>Fabales</taxon>
        <taxon>Fabaceae</taxon>
        <taxon>Papilionoideae</taxon>
        <taxon>50 kb inversion clade</taxon>
        <taxon>NPAAA clade</taxon>
        <taxon>indigoferoid/millettioid clade</taxon>
        <taxon>Phaseoleae</taxon>
        <taxon>Canavalia</taxon>
    </lineage>
</organism>
<name>A0AAN9M9C5_CANGL</name>
<evidence type="ECO:0000313" key="2">
    <source>
        <dbReference type="EMBL" id="KAK7350710.1"/>
    </source>
</evidence>
<evidence type="ECO:0000313" key="3">
    <source>
        <dbReference type="Proteomes" id="UP001367508"/>
    </source>
</evidence>